<dbReference type="InterPro" id="IPR019038">
    <property type="entry name" value="POLD3"/>
</dbReference>
<feature type="compositionally biased region" description="Basic residues" evidence="5">
    <location>
        <begin position="376"/>
        <end position="386"/>
    </location>
</feature>
<dbReference type="Pfam" id="PF09507">
    <property type="entry name" value="CDC27"/>
    <property type="match status" value="1"/>
</dbReference>
<reference evidence="6 7" key="1">
    <citation type="journal article" date="2019" name="Mol. Biol. Evol.">
        <title>Blast fungal genomes show frequent chromosomal changes, gene gains and losses, and effector gene turnover.</title>
        <authorList>
            <person name="Gomez Luciano L.B."/>
            <person name="Jason Tsai I."/>
            <person name="Chuma I."/>
            <person name="Tosa Y."/>
            <person name="Chen Y.H."/>
            <person name="Li J.Y."/>
            <person name="Li M.Y."/>
            <person name="Jade Lu M.Y."/>
            <person name="Nakayashiki H."/>
            <person name="Li W.H."/>
        </authorList>
    </citation>
    <scope>NUCLEOTIDE SEQUENCE [LARGE SCALE GENOMIC DNA]</scope>
    <source>
        <strain evidence="6">MZ5-1-6</strain>
    </source>
</reference>
<dbReference type="OMA" id="QMLYDFH"/>
<dbReference type="PANTHER" id="PTHR17598">
    <property type="entry name" value="DNA POLYMERASE DELTA SUBUNIT 3"/>
    <property type="match status" value="1"/>
</dbReference>
<dbReference type="PANTHER" id="PTHR17598:SF13">
    <property type="entry name" value="DNA POLYMERASE DELTA SUBUNIT 3"/>
    <property type="match status" value="1"/>
</dbReference>
<feature type="compositionally biased region" description="Acidic residues" evidence="5">
    <location>
        <begin position="324"/>
        <end position="352"/>
    </location>
</feature>
<name>A0A4V1C7U3_PYROR</name>
<dbReference type="Proteomes" id="UP000294847">
    <property type="component" value="Chromosome 6"/>
</dbReference>
<dbReference type="SMR" id="A0A4V1C7U3"/>
<dbReference type="AlphaFoldDB" id="A0A4V1C7U3"/>
<feature type="compositionally biased region" description="Acidic residues" evidence="5">
    <location>
        <begin position="283"/>
        <end position="292"/>
    </location>
</feature>
<evidence type="ECO:0000313" key="7">
    <source>
        <dbReference type="Proteomes" id="UP000294847"/>
    </source>
</evidence>
<keyword evidence="4" id="KW-0539">Nucleus</keyword>
<evidence type="ECO:0000256" key="3">
    <source>
        <dbReference type="ARBA" id="ARBA00022705"/>
    </source>
</evidence>
<evidence type="ECO:0000256" key="2">
    <source>
        <dbReference type="ARBA" id="ARBA00017589"/>
    </source>
</evidence>
<dbReference type="GO" id="GO:1904161">
    <property type="term" value="P:DNA synthesis involved in UV-damage excision repair"/>
    <property type="evidence" value="ECO:0007669"/>
    <property type="project" value="TreeGrafter"/>
</dbReference>
<dbReference type="Gene3D" id="3.90.1030.20">
    <property type="entry name" value="DNA polymerase delta, p66 (Cdc27) subunit, wHTH domain"/>
    <property type="match status" value="1"/>
</dbReference>
<sequence length="452" mass="49297">MAATTEYKKFLAEEILTEDKVITYRYLGRSLGVRLNVAKQMLYEFHKSQNERKPGTIHATYLVYGVKPNEDSPQGQSQPDGDIEMASSMPEVEETSEQVPVFTVTLVKEENLEDCLAQYEQVTSIHVYSIGKHPMNDPQLLSDAAHQVLQIASTDDALELNRKLGNISNSQVRRRDRRGLPIPPPVTVKSEPKPSQPVKAEPPKSQGPFGKSNVPAKDESKSLATSSAKSSQAASAASTQSDSKKPPSSMKRGGSGGLMQAFAKAKPKKKVEVAAPSQTDTAMSDDGEDDSEAVPAPKNAEPTDGAAGRKSRKEREEELKRMMEEDDDDVEEEKEREDTPIEEPEEEPEEAPAPEVPKEPEEPAEVISASTGDGRRRGRKRVMRKKQVMDDQGYLVTIQEAAWESFSEDDTPSSSAKQAKPVVAAPATASAAKGKKAGAKGQGNIMSFFSKK</sequence>
<accession>A0A4V1C7U3</accession>
<evidence type="ECO:0000313" key="6">
    <source>
        <dbReference type="EMBL" id="QBZ64588.1"/>
    </source>
</evidence>
<comment type="subcellular location">
    <subcellularLocation>
        <location evidence="1">Nucleus</location>
    </subcellularLocation>
</comment>
<evidence type="ECO:0000256" key="4">
    <source>
        <dbReference type="ARBA" id="ARBA00023242"/>
    </source>
</evidence>
<dbReference type="GO" id="GO:0006271">
    <property type="term" value="P:DNA strand elongation involved in DNA replication"/>
    <property type="evidence" value="ECO:0007669"/>
    <property type="project" value="TreeGrafter"/>
</dbReference>
<gene>
    <name evidence="6" type="ORF">PoMZ_06286</name>
</gene>
<feature type="compositionally biased region" description="Low complexity" evidence="5">
    <location>
        <begin position="222"/>
        <end position="241"/>
    </location>
</feature>
<dbReference type="GO" id="GO:0043625">
    <property type="term" value="C:delta DNA polymerase complex"/>
    <property type="evidence" value="ECO:0007669"/>
    <property type="project" value="InterPro"/>
</dbReference>
<keyword evidence="3" id="KW-0235">DNA replication</keyword>
<evidence type="ECO:0000256" key="5">
    <source>
        <dbReference type="SAM" id="MobiDB-lite"/>
    </source>
</evidence>
<feature type="compositionally biased region" description="Low complexity" evidence="5">
    <location>
        <begin position="413"/>
        <end position="432"/>
    </location>
</feature>
<organism evidence="6 7">
    <name type="scientific">Pyricularia oryzae</name>
    <name type="common">Rice blast fungus</name>
    <name type="synonym">Magnaporthe oryzae</name>
    <dbReference type="NCBI Taxonomy" id="318829"/>
    <lineage>
        <taxon>Eukaryota</taxon>
        <taxon>Fungi</taxon>
        <taxon>Dikarya</taxon>
        <taxon>Ascomycota</taxon>
        <taxon>Pezizomycotina</taxon>
        <taxon>Sordariomycetes</taxon>
        <taxon>Sordariomycetidae</taxon>
        <taxon>Magnaporthales</taxon>
        <taxon>Pyriculariaceae</taxon>
        <taxon>Pyricularia</taxon>
    </lineage>
</organism>
<protein>
    <recommendedName>
        <fullName evidence="2">DNA polymerase delta subunit 3</fullName>
    </recommendedName>
</protein>
<feature type="region of interest" description="Disordered" evidence="5">
    <location>
        <begin position="169"/>
        <end position="388"/>
    </location>
</feature>
<proteinExistence type="predicted"/>
<dbReference type="GO" id="GO:0006297">
    <property type="term" value="P:nucleotide-excision repair, DNA gap filling"/>
    <property type="evidence" value="ECO:0007669"/>
    <property type="project" value="TreeGrafter"/>
</dbReference>
<feature type="compositionally biased region" description="Basic and acidic residues" evidence="5">
    <location>
        <begin position="313"/>
        <end position="323"/>
    </location>
</feature>
<feature type="region of interest" description="Disordered" evidence="5">
    <location>
        <begin position="68"/>
        <end position="94"/>
    </location>
</feature>
<evidence type="ECO:0000256" key="1">
    <source>
        <dbReference type="ARBA" id="ARBA00004123"/>
    </source>
</evidence>
<dbReference type="InterPro" id="IPR041913">
    <property type="entry name" value="POLD3_sf"/>
</dbReference>
<feature type="region of interest" description="Disordered" evidence="5">
    <location>
        <begin position="405"/>
        <end position="452"/>
    </location>
</feature>
<dbReference type="EMBL" id="CP034209">
    <property type="protein sequence ID" value="QBZ64588.1"/>
    <property type="molecule type" value="Genomic_DNA"/>
</dbReference>
<dbReference type="GO" id="GO:0003887">
    <property type="term" value="F:DNA-directed DNA polymerase activity"/>
    <property type="evidence" value="ECO:0007669"/>
    <property type="project" value="TreeGrafter"/>
</dbReference>